<dbReference type="AlphaFoldDB" id="A0A2P6RYN8"/>
<evidence type="ECO:0000256" key="7">
    <source>
        <dbReference type="ARBA" id="ARBA00022786"/>
    </source>
</evidence>
<feature type="domain" description="RING-type" evidence="12">
    <location>
        <begin position="30"/>
        <end position="77"/>
    </location>
</feature>
<keyword evidence="14" id="KW-1185">Reference proteome</keyword>
<name>A0A2P6RYN8_ROSCH</name>
<dbReference type="UniPathway" id="UPA00143"/>
<dbReference type="InterPro" id="IPR001841">
    <property type="entry name" value="Znf_RING"/>
</dbReference>
<dbReference type="EMBL" id="PDCK01000040">
    <property type="protein sequence ID" value="PRQ51520.1"/>
    <property type="molecule type" value="Genomic_DNA"/>
</dbReference>
<dbReference type="PROSITE" id="PS00518">
    <property type="entry name" value="ZF_RING_1"/>
    <property type="match status" value="1"/>
</dbReference>
<dbReference type="PANTHER" id="PTHR12313">
    <property type="entry name" value="E3 UBIQUITIN-PROTEIN LIGASE RNF5-RELATED"/>
    <property type="match status" value="1"/>
</dbReference>
<dbReference type="SUPFAM" id="SSF57850">
    <property type="entry name" value="RING/U-box"/>
    <property type="match status" value="1"/>
</dbReference>
<evidence type="ECO:0000259" key="12">
    <source>
        <dbReference type="PROSITE" id="PS50089"/>
    </source>
</evidence>
<comment type="subcellular location">
    <subcellularLocation>
        <location evidence="2">Endomembrane system</location>
    </subcellularLocation>
    <subcellularLocation>
        <location evidence="11">Endoplasmic reticulum membrane</location>
        <topology evidence="11">Single-pass type IV membrane protein</topology>
    </subcellularLocation>
</comment>
<comment type="pathway">
    <text evidence="3 11">Protein modification; protein ubiquitination.</text>
</comment>
<evidence type="ECO:0000256" key="3">
    <source>
        <dbReference type="ARBA" id="ARBA00004906"/>
    </source>
</evidence>
<keyword evidence="5 11" id="KW-0479">Metal-binding</keyword>
<evidence type="ECO:0000256" key="10">
    <source>
        <dbReference type="PROSITE-ProRule" id="PRU00175"/>
    </source>
</evidence>
<comment type="catalytic activity">
    <reaction evidence="1 11">
        <text>S-ubiquitinyl-[E2 ubiquitin-conjugating enzyme]-L-cysteine + [acceptor protein]-L-lysine = [E2 ubiquitin-conjugating enzyme]-L-cysteine + N(6)-ubiquitinyl-[acceptor protein]-L-lysine.</text>
        <dbReference type="EC" id="2.3.2.27"/>
    </reaction>
</comment>
<protein>
    <recommendedName>
        <fullName evidence="11">E3 ubiquitin-protein ligase RMA</fullName>
        <ecNumber evidence="11">2.3.2.27</ecNumber>
    </recommendedName>
    <alternativeName>
        <fullName evidence="11">Protein RING membrane-anchor</fullName>
    </alternativeName>
    <alternativeName>
        <fullName evidence="11">RING-type E3 ubiquitin transferase RMA</fullName>
    </alternativeName>
</protein>
<evidence type="ECO:0000313" key="13">
    <source>
        <dbReference type="EMBL" id="PRQ51520.1"/>
    </source>
</evidence>
<dbReference type="Gramene" id="PRQ51520">
    <property type="protein sequence ID" value="PRQ51520"/>
    <property type="gene ID" value="RchiOBHm_Chr2g0145341"/>
</dbReference>
<sequence length="90" mass="10111">MEMQQYCAREWKSILGATADSENSKGGFDCNICSDFAHEPVVTLCGHLYCWPCIYKWLHVQSASLASDECPQCPVCKKQDVFEVECGNVQ</sequence>
<evidence type="ECO:0000256" key="2">
    <source>
        <dbReference type="ARBA" id="ARBA00004308"/>
    </source>
</evidence>
<dbReference type="InterPro" id="IPR017907">
    <property type="entry name" value="Znf_RING_CS"/>
</dbReference>
<evidence type="ECO:0000256" key="11">
    <source>
        <dbReference type="RuleBase" id="RU369090"/>
    </source>
</evidence>
<evidence type="ECO:0000256" key="1">
    <source>
        <dbReference type="ARBA" id="ARBA00000900"/>
    </source>
</evidence>
<keyword evidence="11" id="KW-0256">Endoplasmic reticulum</keyword>
<evidence type="ECO:0000256" key="4">
    <source>
        <dbReference type="ARBA" id="ARBA00022679"/>
    </source>
</evidence>
<dbReference type="STRING" id="74649.A0A2P6RYN8"/>
<keyword evidence="6 10" id="KW-0863">Zinc-finger</keyword>
<dbReference type="GO" id="GO:0008270">
    <property type="term" value="F:zinc ion binding"/>
    <property type="evidence" value="ECO:0007669"/>
    <property type="project" value="UniProtKB-KW"/>
</dbReference>
<dbReference type="Pfam" id="PF00097">
    <property type="entry name" value="zf-C3HC4"/>
    <property type="match status" value="1"/>
</dbReference>
<keyword evidence="7 11" id="KW-0833">Ubl conjugation pathway</keyword>
<dbReference type="GO" id="GO:0006511">
    <property type="term" value="P:ubiquitin-dependent protein catabolic process"/>
    <property type="evidence" value="ECO:0007669"/>
    <property type="project" value="UniProtKB-UniRule"/>
</dbReference>
<proteinExistence type="predicted"/>
<dbReference type="GO" id="GO:0016567">
    <property type="term" value="P:protein ubiquitination"/>
    <property type="evidence" value="ECO:0007669"/>
    <property type="project" value="UniProtKB-UniPathway"/>
</dbReference>
<reference evidence="13 14" key="1">
    <citation type="journal article" date="2018" name="Nat. Genet.">
        <title>The Rosa genome provides new insights in the design of modern roses.</title>
        <authorList>
            <person name="Bendahmane M."/>
        </authorList>
    </citation>
    <scope>NUCLEOTIDE SEQUENCE [LARGE SCALE GENOMIC DNA]</scope>
    <source>
        <strain evidence="14">cv. Old Blush</strain>
    </source>
</reference>
<evidence type="ECO:0000313" key="14">
    <source>
        <dbReference type="Proteomes" id="UP000238479"/>
    </source>
</evidence>
<dbReference type="GO" id="GO:0005789">
    <property type="term" value="C:endoplasmic reticulum membrane"/>
    <property type="evidence" value="ECO:0007669"/>
    <property type="project" value="UniProtKB-SubCell"/>
</dbReference>
<dbReference type="Gene3D" id="3.30.40.10">
    <property type="entry name" value="Zinc/RING finger domain, C3HC4 (zinc finger)"/>
    <property type="match status" value="1"/>
</dbReference>
<evidence type="ECO:0000256" key="5">
    <source>
        <dbReference type="ARBA" id="ARBA00022723"/>
    </source>
</evidence>
<comment type="caution">
    <text evidence="13">The sequence shown here is derived from an EMBL/GenBank/DDBJ whole genome shotgun (WGS) entry which is preliminary data.</text>
</comment>
<keyword evidence="9" id="KW-0472">Membrane</keyword>
<gene>
    <name evidence="13" type="ORF">RchiOBHm_Chr2g0145341</name>
</gene>
<dbReference type="GO" id="GO:0061630">
    <property type="term" value="F:ubiquitin protein ligase activity"/>
    <property type="evidence" value="ECO:0007669"/>
    <property type="project" value="UniProtKB-UniRule"/>
</dbReference>
<dbReference type="PROSITE" id="PS50089">
    <property type="entry name" value="ZF_RING_2"/>
    <property type="match status" value="1"/>
</dbReference>
<dbReference type="InterPro" id="IPR013083">
    <property type="entry name" value="Znf_RING/FYVE/PHD"/>
</dbReference>
<evidence type="ECO:0000256" key="6">
    <source>
        <dbReference type="ARBA" id="ARBA00022771"/>
    </source>
</evidence>
<dbReference type="EC" id="2.3.2.27" evidence="11"/>
<dbReference type="InterPro" id="IPR045103">
    <property type="entry name" value="RNF5/RNF185-like"/>
</dbReference>
<evidence type="ECO:0000256" key="8">
    <source>
        <dbReference type="ARBA" id="ARBA00022833"/>
    </source>
</evidence>
<comment type="function">
    <text evidence="11">E3 ubiquitin-protein ligase.</text>
</comment>
<comment type="domain">
    <text evidence="11">The RING-type zinc finger domain is responsible for E3 ligase activity.</text>
</comment>
<dbReference type="Proteomes" id="UP000238479">
    <property type="component" value="Chromosome 2"/>
</dbReference>
<keyword evidence="4 11" id="KW-0808">Transferase</keyword>
<keyword evidence="8 11" id="KW-0862">Zinc</keyword>
<accession>A0A2P6RYN8</accession>
<evidence type="ECO:0000256" key="9">
    <source>
        <dbReference type="ARBA" id="ARBA00023136"/>
    </source>
</evidence>
<dbReference type="InterPro" id="IPR018957">
    <property type="entry name" value="Znf_C3HC4_RING-type"/>
</dbReference>
<organism evidence="13 14">
    <name type="scientific">Rosa chinensis</name>
    <name type="common">China rose</name>
    <dbReference type="NCBI Taxonomy" id="74649"/>
    <lineage>
        <taxon>Eukaryota</taxon>
        <taxon>Viridiplantae</taxon>
        <taxon>Streptophyta</taxon>
        <taxon>Embryophyta</taxon>
        <taxon>Tracheophyta</taxon>
        <taxon>Spermatophyta</taxon>
        <taxon>Magnoliopsida</taxon>
        <taxon>eudicotyledons</taxon>
        <taxon>Gunneridae</taxon>
        <taxon>Pentapetalae</taxon>
        <taxon>rosids</taxon>
        <taxon>fabids</taxon>
        <taxon>Rosales</taxon>
        <taxon>Rosaceae</taxon>
        <taxon>Rosoideae</taxon>
        <taxon>Rosoideae incertae sedis</taxon>
        <taxon>Rosa</taxon>
    </lineage>
</organism>
<dbReference type="SMART" id="SM00184">
    <property type="entry name" value="RING"/>
    <property type="match status" value="1"/>
</dbReference>